<accession>A0A2G5HR75</accession>
<name>A0A2G5HR75_CERBT</name>
<reference evidence="1 2" key="1">
    <citation type="submission" date="2015-10" db="EMBL/GenBank/DDBJ databases">
        <title>The cercosporin biosynthetic gene cluster was horizontally transferred to several fungal lineages and shown to be expanded in Cercospora beticola based on microsynteny with recipient genomes.</title>
        <authorList>
            <person name="De Jonge R."/>
            <person name="Ebert M.K."/>
            <person name="Suttle J.C."/>
            <person name="Jurick Ii W.M."/>
            <person name="Secor G.A."/>
            <person name="Thomma B.P."/>
            <person name="Van De Peer Y."/>
            <person name="Bolton M.D."/>
        </authorList>
    </citation>
    <scope>NUCLEOTIDE SEQUENCE [LARGE SCALE GENOMIC DNA]</scope>
    <source>
        <strain evidence="1 2">09-40</strain>
    </source>
</reference>
<dbReference type="PANTHER" id="PTHR42085">
    <property type="entry name" value="F-BOX DOMAIN-CONTAINING PROTEIN"/>
    <property type="match status" value="1"/>
</dbReference>
<gene>
    <name evidence="1" type="ORF">CB0940_08303</name>
</gene>
<evidence type="ECO:0000313" key="1">
    <source>
        <dbReference type="EMBL" id="PIA95029.1"/>
    </source>
</evidence>
<dbReference type="PANTHER" id="PTHR42085:SF2">
    <property type="entry name" value="F-BOX DOMAIN-CONTAINING PROTEIN"/>
    <property type="match status" value="1"/>
</dbReference>
<protein>
    <recommendedName>
        <fullName evidence="3">F-box domain-containing protein</fullName>
    </recommendedName>
</protein>
<dbReference type="Proteomes" id="UP000230605">
    <property type="component" value="Chromosome 6"/>
</dbReference>
<organism evidence="1 2">
    <name type="scientific">Cercospora beticola</name>
    <name type="common">Sugarbeet leaf spot fungus</name>
    <dbReference type="NCBI Taxonomy" id="122368"/>
    <lineage>
        <taxon>Eukaryota</taxon>
        <taxon>Fungi</taxon>
        <taxon>Dikarya</taxon>
        <taxon>Ascomycota</taxon>
        <taxon>Pezizomycotina</taxon>
        <taxon>Dothideomycetes</taxon>
        <taxon>Dothideomycetidae</taxon>
        <taxon>Mycosphaerellales</taxon>
        <taxon>Mycosphaerellaceae</taxon>
        <taxon>Cercospora</taxon>
    </lineage>
</organism>
<dbReference type="AlphaFoldDB" id="A0A2G5HR75"/>
<dbReference type="EMBL" id="LKMD01000104">
    <property type="protein sequence ID" value="PIA95029.1"/>
    <property type="molecule type" value="Genomic_DNA"/>
</dbReference>
<dbReference type="OrthoDB" id="3786918at2759"/>
<evidence type="ECO:0008006" key="3">
    <source>
        <dbReference type="Google" id="ProtNLM"/>
    </source>
</evidence>
<proteinExistence type="predicted"/>
<dbReference type="InterPro" id="IPR038883">
    <property type="entry name" value="AN11006-like"/>
</dbReference>
<evidence type="ECO:0000313" key="2">
    <source>
        <dbReference type="Proteomes" id="UP000230605"/>
    </source>
</evidence>
<comment type="caution">
    <text evidence="1">The sequence shown here is derived from an EMBL/GenBank/DDBJ whole genome shotgun (WGS) entry which is preliminary data.</text>
</comment>
<sequence length="276" mass="32291">MADSQNKYQISTFSTLPAEIRTTILEYVFSTTSNNSTSLTKTSSGSICMNETYKSSQNLLPLLVCRTWYQDASLIAFNHTPFLVSNPFCDIPSRLTTLLHTKQISAIRSLAFVADKRHFRKLSEWSNHPFGIPTLNLSTLTIILHRSSSWHYMFDYTSDIVHLLRILRNVKRLVFVKNSAMVKGSFRSWFNRLVGLILKIDHQERYDRIPPNLEKTWWRWEFDDVGERFWLEAGEPKEFVDEESYMRGILPLMEGLRDSVELEEVNPDVRATRMYY</sequence>